<feature type="transmembrane region" description="Helical" evidence="2">
    <location>
        <begin position="199"/>
        <end position="217"/>
    </location>
</feature>
<dbReference type="InterPro" id="IPR000300">
    <property type="entry name" value="IPPc"/>
</dbReference>
<feature type="transmembrane region" description="Helical" evidence="2">
    <location>
        <begin position="20"/>
        <end position="41"/>
    </location>
</feature>
<dbReference type="SMART" id="SM00128">
    <property type="entry name" value="IPPc"/>
    <property type="match status" value="1"/>
</dbReference>
<dbReference type="Gene3D" id="3.60.10.10">
    <property type="entry name" value="Endonuclease/exonuclease/phosphatase"/>
    <property type="match status" value="1"/>
</dbReference>
<evidence type="ECO:0000313" key="4">
    <source>
        <dbReference type="EMBL" id="KAF0731828.1"/>
    </source>
</evidence>
<dbReference type="GO" id="GO:0046856">
    <property type="term" value="P:phosphatidylinositol dephosphorylation"/>
    <property type="evidence" value="ECO:0007669"/>
    <property type="project" value="InterPro"/>
</dbReference>
<dbReference type="SUPFAM" id="SSF81321">
    <property type="entry name" value="Family A G protein-coupled receptor-like"/>
    <property type="match status" value="1"/>
</dbReference>
<dbReference type="InterPro" id="IPR036691">
    <property type="entry name" value="Endo/exonu/phosph_ase_sf"/>
</dbReference>
<accession>A0A6G0WWC5</accession>
<keyword evidence="5" id="KW-1185">Reference proteome</keyword>
<dbReference type="PANTHER" id="PTHR11200:SF275">
    <property type="entry name" value="LD06095P"/>
    <property type="match status" value="1"/>
</dbReference>
<dbReference type="InterPro" id="IPR046985">
    <property type="entry name" value="IP5"/>
</dbReference>
<dbReference type="GO" id="GO:0004439">
    <property type="term" value="F:phosphatidylinositol-4,5-bisphosphate 5-phosphatase activity"/>
    <property type="evidence" value="ECO:0007669"/>
    <property type="project" value="TreeGrafter"/>
</dbReference>
<feature type="transmembrane region" description="Helical" evidence="2">
    <location>
        <begin position="53"/>
        <end position="71"/>
    </location>
</feature>
<evidence type="ECO:0000256" key="2">
    <source>
        <dbReference type="SAM" id="Phobius"/>
    </source>
</evidence>
<feature type="compositionally biased region" description="Polar residues" evidence="1">
    <location>
        <begin position="283"/>
        <end position="294"/>
    </location>
</feature>
<dbReference type="SUPFAM" id="SSF56219">
    <property type="entry name" value="DNase I-like"/>
    <property type="match status" value="1"/>
</dbReference>
<evidence type="ECO:0000313" key="5">
    <source>
        <dbReference type="Proteomes" id="UP000481153"/>
    </source>
</evidence>
<feature type="transmembrane region" description="Helical" evidence="2">
    <location>
        <begin position="245"/>
        <end position="265"/>
    </location>
</feature>
<organism evidence="4 5">
    <name type="scientific">Aphanomyces euteiches</name>
    <dbReference type="NCBI Taxonomy" id="100861"/>
    <lineage>
        <taxon>Eukaryota</taxon>
        <taxon>Sar</taxon>
        <taxon>Stramenopiles</taxon>
        <taxon>Oomycota</taxon>
        <taxon>Saprolegniomycetes</taxon>
        <taxon>Saprolegniales</taxon>
        <taxon>Verrucalvaceae</taxon>
        <taxon>Aphanomyces</taxon>
    </lineage>
</organism>
<feature type="transmembrane region" description="Helical" evidence="2">
    <location>
        <begin position="146"/>
        <end position="169"/>
    </location>
</feature>
<feature type="transmembrane region" description="Helical" evidence="2">
    <location>
        <begin position="113"/>
        <end position="134"/>
    </location>
</feature>
<proteinExistence type="predicted"/>
<sequence length="1042" mass="115835">MTEGRAWIPGRPLGQSELVAIDWSVRTSSTLSALGCLFILFRSYFRPKHERDVSTMLVAALAGIELVSSMVKLPALQFVDLVFDSSDHDYKISPNQTRSKETMCQVQGYLLDVLSLHAVLWNGCMAFNLLRWVVYRDAEEKLESRFWIYFFATSFFCVLWGVTGAIPMWRDDDGPRGTLFGFSRYFCWMRFPNSILYRYIPFVALTLVFIVAVVVHVRRVVLHRARRFSMSPASEGLVSSIQRRLCLYVCVFVCLYTPAIIYRILEAAVESSDKDTWHDHGSNKGQGNRSWHRNSTAASGNITFADGSRQGHDHDHDHAHATGLQVFGIIAQVLINLQGFIIAVLSHQKKSPPRKNSIAMSSLENTPSVFLEEMHSSRSGLSRTNSGVKESVSIFASTFNMAEGGVPDADALHKWIPAGHDVYVIGVQECLNVLAMRQAIATHLQVIHGKMFVEYGREIGRRETKLGFHGHIAVTVYVAVDEVQEGHFHMHLEAISKVHRGVNLIGLGRASNKGAVGFAFRFLNTTFAVVNCHLASDPSTKKSKLKKRHQDGSNILSGMHLQSIDNEFDCHLMAHHTIFMGDLNYRLSARDASAEKILRIIATAVNSNVEIRSSRQTTQATSEPTKPWLDAMILQPTGHEMLCLESDGLYVLTNSPQALPRQPLGPIVATDPLLGSDVMPSPFSTSSTPSAEEMTWMTLLEHDELKRSMADGVVFHEFDEARISFAPTYRRVLGKAMDMTNELTLAQVSQLYTTVLGDGKVRIPSYTDRILFHSLPGLRDRMTCLQYWSTECIGMSDHKPVSSVFRVVVDKPLSPLKAAAAASPHHHVPLCASPRSLRAQLPINLFTVQFSKLNVQWGPSLETYMSESDEDSINSTHMVVSKDEPFDSIASDVSRATTASASPTKADLALDVLRVRSVFPLPCEDEFAEERRLVELADHLLFTSNARGKLKPTWKLSVWRVLAQNGLKQTVVLPKDCSRRQLHVALSFVLPSGDSAGQCVISLADASRRPGRKVDFAVALTVGGRRTGELTGKLTFAVDKTP</sequence>
<keyword evidence="2" id="KW-1133">Transmembrane helix</keyword>
<dbReference type="Proteomes" id="UP000481153">
    <property type="component" value="Unassembled WGS sequence"/>
</dbReference>
<dbReference type="EMBL" id="VJMJ01000140">
    <property type="protein sequence ID" value="KAF0731828.1"/>
    <property type="molecule type" value="Genomic_DNA"/>
</dbReference>
<evidence type="ECO:0000259" key="3">
    <source>
        <dbReference type="SMART" id="SM00128"/>
    </source>
</evidence>
<dbReference type="PANTHER" id="PTHR11200">
    <property type="entry name" value="INOSITOL 5-PHOSPHATASE"/>
    <property type="match status" value="1"/>
</dbReference>
<feature type="domain" description="Inositol polyphosphate-related phosphatase" evidence="3">
    <location>
        <begin position="390"/>
        <end position="813"/>
    </location>
</feature>
<protein>
    <recommendedName>
        <fullName evidence="3">Inositol polyphosphate-related phosphatase domain-containing protein</fullName>
    </recommendedName>
</protein>
<comment type="caution">
    <text evidence="4">The sequence shown here is derived from an EMBL/GenBank/DDBJ whole genome shotgun (WGS) entry which is preliminary data.</text>
</comment>
<keyword evidence="2" id="KW-0812">Transmembrane</keyword>
<evidence type="ECO:0000256" key="1">
    <source>
        <dbReference type="SAM" id="MobiDB-lite"/>
    </source>
</evidence>
<dbReference type="VEuPathDB" id="FungiDB:AeMF1_010549"/>
<keyword evidence="2" id="KW-0472">Membrane</keyword>
<name>A0A6G0WWC5_9STRA</name>
<dbReference type="Pfam" id="PF22669">
    <property type="entry name" value="Exo_endo_phos2"/>
    <property type="match status" value="2"/>
</dbReference>
<feature type="region of interest" description="Disordered" evidence="1">
    <location>
        <begin position="274"/>
        <end position="294"/>
    </location>
</feature>
<gene>
    <name evidence="4" type="ORF">Ae201684_011126</name>
</gene>
<dbReference type="Gene3D" id="1.20.1070.10">
    <property type="entry name" value="Rhodopsin 7-helix transmembrane proteins"/>
    <property type="match status" value="1"/>
</dbReference>
<dbReference type="AlphaFoldDB" id="A0A6G0WWC5"/>
<reference evidence="4 5" key="1">
    <citation type="submission" date="2019-07" db="EMBL/GenBank/DDBJ databases">
        <title>Genomics analysis of Aphanomyces spp. identifies a new class of oomycete effector associated with host adaptation.</title>
        <authorList>
            <person name="Gaulin E."/>
        </authorList>
    </citation>
    <scope>NUCLEOTIDE SEQUENCE [LARGE SCALE GENOMIC DNA]</scope>
    <source>
        <strain evidence="4 5">ATCC 201684</strain>
    </source>
</reference>